<accession>A0A0K0D5P9</accession>
<evidence type="ECO:0000313" key="1">
    <source>
        <dbReference type="Proteomes" id="UP000035642"/>
    </source>
</evidence>
<sequence>LLSKAIEEGLNELDLSTSITSLISADENPVELLQKISNVLATRSEVSSKLTQLADAYFHLRTKIVHDLVVPFRSALTAYLLSKINAFDFKALENFMVKMQVWKPLMETEHRTRSIEDIVSVCASSGQLVFGLQEFKAMVTGVERELFVYLWQHTILTMK</sequence>
<proteinExistence type="predicted"/>
<protein>
    <submittedName>
        <fullName evidence="2">Conserved oligomeric Golgi complex subunit 8</fullName>
    </submittedName>
</protein>
<dbReference type="WBParaSite" id="ACAC_0000539401-mRNA-1">
    <property type="protein sequence ID" value="ACAC_0000539401-mRNA-1"/>
    <property type="gene ID" value="ACAC_0000539401"/>
</dbReference>
<dbReference type="STRING" id="6313.A0A0K0D5P9"/>
<keyword evidence="1" id="KW-1185">Reference proteome</keyword>
<dbReference type="Proteomes" id="UP000035642">
    <property type="component" value="Unassembled WGS sequence"/>
</dbReference>
<organism evidence="1 2">
    <name type="scientific">Angiostrongylus cantonensis</name>
    <name type="common">Rat lungworm</name>
    <dbReference type="NCBI Taxonomy" id="6313"/>
    <lineage>
        <taxon>Eukaryota</taxon>
        <taxon>Metazoa</taxon>
        <taxon>Ecdysozoa</taxon>
        <taxon>Nematoda</taxon>
        <taxon>Chromadorea</taxon>
        <taxon>Rhabditida</taxon>
        <taxon>Rhabditina</taxon>
        <taxon>Rhabditomorpha</taxon>
        <taxon>Strongyloidea</taxon>
        <taxon>Metastrongylidae</taxon>
        <taxon>Angiostrongylus</taxon>
    </lineage>
</organism>
<reference evidence="1" key="1">
    <citation type="submission" date="2012-09" db="EMBL/GenBank/DDBJ databases">
        <authorList>
            <person name="Martin A.A."/>
        </authorList>
    </citation>
    <scope>NUCLEOTIDE SEQUENCE</scope>
</reference>
<dbReference type="AlphaFoldDB" id="A0A0K0D5P9"/>
<evidence type="ECO:0000313" key="2">
    <source>
        <dbReference type="WBParaSite" id="ACAC_0000539401-mRNA-1"/>
    </source>
</evidence>
<reference evidence="2" key="2">
    <citation type="submission" date="2017-02" db="UniProtKB">
        <authorList>
            <consortium name="WormBaseParasite"/>
        </authorList>
    </citation>
    <scope>IDENTIFICATION</scope>
</reference>
<name>A0A0K0D5P9_ANGCA</name>